<protein>
    <recommendedName>
        <fullName evidence="1">DUF306 domain-containing protein</fullName>
    </recommendedName>
</protein>
<reference evidence="2" key="1">
    <citation type="submission" date="2015-08" db="EMBL/GenBank/DDBJ databases">
        <authorList>
            <person name="Babu N.S."/>
            <person name="Beckwith C.J."/>
            <person name="Beseler K.G."/>
            <person name="Brison A."/>
            <person name="Carone J.V."/>
            <person name="Caskin T.P."/>
            <person name="Diamond M."/>
            <person name="Durham M.E."/>
            <person name="Foxe J.M."/>
            <person name="Go M."/>
            <person name="Henderson B.A."/>
            <person name="Jones I.B."/>
            <person name="McGettigan J.A."/>
            <person name="Micheletti S.J."/>
            <person name="Nasrallah M.E."/>
            <person name="Ortiz D."/>
            <person name="Piller C.R."/>
            <person name="Privatt S.R."/>
            <person name="Schneider S.L."/>
            <person name="Sharp S."/>
            <person name="Smith T.C."/>
            <person name="Stanton J.D."/>
            <person name="Ullery H.E."/>
            <person name="Wilson R.J."/>
            <person name="Serrano M.G."/>
            <person name="Buck G."/>
            <person name="Lee V."/>
            <person name="Wang Y."/>
            <person name="Carvalho R."/>
            <person name="Voegtly L."/>
            <person name="Shi R."/>
            <person name="Duckworth R."/>
            <person name="Johnson A."/>
            <person name="Loviza R."/>
            <person name="Walstead R."/>
            <person name="Shah Z."/>
            <person name="Kiflezghi M."/>
            <person name="Wade K."/>
            <person name="Ball S.L."/>
            <person name="Bradley K.W."/>
            <person name="Asai D.J."/>
            <person name="Bowman C.A."/>
            <person name="Russell D.A."/>
            <person name="Pope W.H."/>
            <person name="Jacobs-Sera D."/>
            <person name="Hendrix R.W."/>
            <person name="Hatfull G.F."/>
        </authorList>
    </citation>
    <scope>NUCLEOTIDE SEQUENCE</scope>
</reference>
<accession>A0A2P2CDV5</accession>
<evidence type="ECO:0000259" key="1">
    <source>
        <dbReference type="Pfam" id="PF03724"/>
    </source>
</evidence>
<dbReference type="Pfam" id="PF03724">
    <property type="entry name" value="META"/>
    <property type="match status" value="2"/>
</dbReference>
<dbReference type="PROSITE" id="PS51257">
    <property type="entry name" value="PROKAR_LIPOPROTEIN"/>
    <property type="match status" value="1"/>
</dbReference>
<dbReference type="InterPro" id="IPR005184">
    <property type="entry name" value="DUF306_Meta_HslJ"/>
</dbReference>
<dbReference type="InterPro" id="IPR053147">
    <property type="entry name" value="Hsp_HslJ-like"/>
</dbReference>
<name>A0A2P2CDV5_9ZZZZ</name>
<feature type="domain" description="DUF306" evidence="1">
    <location>
        <begin position="155"/>
        <end position="265"/>
    </location>
</feature>
<dbReference type="EMBL" id="CZKA01000067">
    <property type="protein sequence ID" value="CUR60150.1"/>
    <property type="molecule type" value="Genomic_DNA"/>
</dbReference>
<gene>
    <name evidence="2" type="ORF">NOCA270104</name>
</gene>
<dbReference type="Gene3D" id="2.40.128.270">
    <property type="match status" value="2"/>
</dbReference>
<evidence type="ECO:0000313" key="2">
    <source>
        <dbReference type="EMBL" id="CUR60150.1"/>
    </source>
</evidence>
<dbReference type="AlphaFoldDB" id="A0A2P2CDV5"/>
<dbReference type="PANTHER" id="PTHR35535">
    <property type="entry name" value="HEAT SHOCK PROTEIN HSLJ"/>
    <property type="match status" value="1"/>
</dbReference>
<sequence>MSRPRPPYRVAAYAALTAVLLLAGAACGGADDGPDAGDDPGSSTLDGDWTLSSATGLALDDAHPITLTLDGDQVSGTSACNRYLGSVTVSGDTVTFGPLGGTEMACSPPSVMRLEQDFLAALQAADSATVDGDTLTLTGPDSTLTFRTTAPVVDAELVGTVWLLESLVDGGGNDGSVSSVTGDPATLELADDGTITGSTGVNSLTGSWTDDTGGLTITDVGSTLIGSTGARARQEAHILTVLGDQPTASVEGDVLTLTTGSGKGLVYRQR</sequence>
<feature type="domain" description="DUF306" evidence="1">
    <location>
        <begin position="45"/>
        <end position="146"/>
    </location>
</feature>
<dbReference type="InterPro" id="IPR038670">
    <property type="entry name" value="HslJ-like_sf"/>
</dbReference>
<proteinExistence type="predicted"/>
<organism evidence="2">
    <name type="scientific">metagenome</name>
    <dbReference type="NCBI Taxonomy" id="256318"/>
    <lineage>
        <taxon>unclassified sequences</taxon>
        <taxon>metagenomes</taxon>
    </lineage>
</organism>
<dbReference type="PANTHER" id="PTHR35535:SF2">
    <property type="entry name" value="DUF306 DOMAIN-CONTAINING PROTEIN"/>
    <property type="match status" value="1"/>
</dbReference>